<feature type="region of interest" description="Disordered" evidence="1">
    <location>
        <begin position="1"/>
        <end position="36"/>
    </location>
</feature>
<sequence length="475" mass="55150">MSQAQQVQQIQIHSKQDHSNVNSNQTTNKTYQQDNNNVVRVDIQSYQNAENDGLLNQTNPIQTIVINQEEQQASKELNSINIKDQLLSLQDEEEKRKEMLMLQKPGTIDKGYVLYSDKLMEHIISDQDIQKVLIDQFKFERETIWCFENEKNQSITELEQLKMLCITWNMHGSMPQLCTNKLLRPDQIEHHIIVISSQECLRSIPMSIFCESKQKWEAHLSYVLGNKYELVKSVSMNALHLGIFMVKDLVKYVTAVSIDQKATGVMNLFGNKGGVAISMDIGDKSYLFINSHFSSGQNNNERRNQDYQVISQSLNLPKYCQNPNESLFKRFHYIFWMGDFNYRIDAKSKEEVDELINTNKYFELLKRDQLMAQKKIGQVFSDFQEGLILFPPSYRVLDEQNKFTDGSDARIPGWTDRILFKQKNPDTIKLLNYESALDVFGSDHRPVFAQFLVKGKFIETFKPIQVKESAACNIF</sequence>
<dbReference type="GO" id="GO:0046856">
    <property type="term" value="P:phosphatidylinositol dephosphorylation"/>
    <property type="evidence" value="ECO:0007669"/>
    <property type="project" value="InterPro"/>
</dbReference>
<dbReference type="Gene3D" id="3.60.10.10">
    <property type="entry name" value="Endonuclease/exonuclease/phosphatase"/>
    <property type="match status" value="1"/>
</dbReference>
<dbReference type="GeneID" id="7840470"/>
<feature type="compositionally biased region" description="Low complexity" evidence="1">
    <location>
        <begin position="1"/>
        <end position="12"/>
    </location>
</feature>
<dbReference type="GO" id="GO:0004519">
    <property type="term" value="F:endonuclease activity"/>
    <property type="evidence" value="ECO:0007669"/>
    <property type="project" value="UniProtKB-KW"/>
</dbReference>
<gene>
    <name evidence="3" type="ORF">TTHERM_00586610</name>
</gene>
<accession>I7M2A3</accession>
<keyword evidence="4" id="KW-1185">Reference proteome</keyword>
<dbReference type="OrthoDB" id="410499at2759"/>
<keyword evidence="3" id="KW-0540">Nuclease</keyword>
<name>I7M2A3_TETTS</name>
<proteinExistence type="predicted"/>
<evidence type="ECO:0000313" key="4">
    <source>
        <dbReference type="Proteomes" id="UP000009168"/>
    </source>
</evidence>
<keyword evidence="3" id="KW-0255">Endonuclease</keyword>
<dbReference type="Proteomes" id="UP000009168">
    <property type="component" value="Unassembled WGS sequence"/>
</dbReference>
<dbReference type="SMART" id="SM00128">
    <property type="entry name" value="IPPc"/>
    <property type="match status" value="1"/>
</dbReference>
<dbReference type="EMBL" id="GG662637">
    <property type="protein sequence ID" value="EAR99621.1"/>
    <property type="molecule type" value="Genomic_DNA"/>
</dbReference>
<evidence type="ECO:0000256" key="1">
    <source>
        <dbReference type="SAM" id="MobiDB-lite"/>
    </source>
</evidence>
<protein>
    <submittedName>
        <fullName evidence="3">Endonuclease/exonuclease/phosphatase family protein</fullName>
    </submittedName>
</protein>
<dbReference type="AlphaFoldDB" id="I7M2A3"/>
<dbReference type="GO" id="GO:0004439">
    <property type="term" value="F:phosphatidylinositol-4,5-bisphosphate 5-phosphatase activity"/>
    <property type="evidence" value="ECO:0007669"/>
    <property type="project" value="TreeGrafter"/>
</dbReference>
<dbReference type="SUPFAM" id="SSF56219">
    <property type="entry name" value="DNase I-like"/>
    <property type="match status" value="1"/>
</dbReference>
<dbReference type="InParanoid" id="I7M2A3"/>
<dbReference type="OMA" id="DMFIILQ"/>
<dbReference type="InterPro" id="IPR000300">
    <property type="entry name" value="IPPc"/>
</dbReference>
<dbReference type="PANTHER" id="PTHR11200">
    <property type="entry name" value="INOSITOL 5-PHOSPHATASE"/>
    <property type="match status" value="1"/>
</dbReference>
<feature type="compositionally biased region" description="Polar residues" evidence="1">
    <location>
        <begin position="19"/>
        <end position="36"/>
    </location>
</feature>
<organism evidence="3 4">
    <name type="scientific">Tetrahymena thermophila (strain SB210)</name>
    <dbReference type="NCBI Taxonomy" id="312017"/>
    <lineage>
        <taxon>Eukaryota</taxon>
        <taxon>Sar</taxon>
        <taxon>Alveolata</taxon>
        <taxon>Ciliophora</taxon>
        <taxon>Intramacronucleata</taxon>
        <taxon>Oligohymenophorea</taxon>
        <taxon>Hymenostomatida</taxon>
        <taxon>Tetrahymenina</taxon>
        <taxon>Tetrahymenidae</taxon>
        <taxon>Tetrahymena</taxon>
    </lineage>
</organism>
<dbReference type="STRING" id="312017.I7M2A3"/>
<keyword evidence="3" id="KW-0378">Hydrolase</keyword>
<evidence type="ECO:0000313" key="3">
    <source>
        <dbReference type="EMBL" id="EAR99621.1"/>
    </source>
</evidence>
<dbReference type="InterPro" id="IPR046985">
    <property type="entry name" value="IP5"/>
</dbReference>
<dbReference type="Pfam" id="PF22669">
    <property type="entry name" value="Exo_endo_phos2"/>
    <property type="match status" value="1"/>
</dbReference>
<dbReference type="InterPro" id="IPR036691">
    <property type="entry name" value="Endo/exonu/phosph_ase_sf"/>
</dbReference>
<feature type="domain" description="Inositol polyphosphate-related phosphatase" evidence="2">
    <location>
        <begin position="159"/>
        <end position="459"/>
    </location>
</feature>
<dbReference type="eggNOG" id="KOG0565">
    <property type="taxonomic scope" value="Eukaryota"/>
</dbReference>
<dbReference type="HOGENOM" id="CLU_575557_0_0_1"/>
<reference evidence="4" key="1">
    <citation type="journal article" date="2006" name="PLoS Biol.">
        <title>Macronuclear genome sequence of the ciliate Tetrahymena thermophila, a model eukaryote.</title>
        <authorList>
            <person name="Eisen J.A."/>
            <person name="Coyne R.S."/>
            <person name="Wu M."/>
            <person name="Wu D."/>
            <person name="Thiagarajan M."/>
            <person name="Wortman J.R."/>
            <person name="Badger J.H."/>
            <person name="Ren Q."/>
            <person name="Amedeo P."/>
            <person name="Jones K.M."/>
            <person name="Tallon L.J."/>
            <person name="Delcher A.L."/>
            <person name="Salzberg S.L."/>
            <person name="Silva J.C."/>
            <person name="Haas B.J."/>
            <person name="Majoros W.H."/>
            <person name="Farzad M."/>
            <person name="Carlton J.M."/>
            <person name="Smith R.K. Jr."/>
            <person name="Garg J."/>
            <person name="Pearlman R.E."/>
            <person name="Karrer K.M."/>
            <person name="Sun L."/>
            <person name="Manning G."/>
            <person name="Elde N.C."/>
            <person name="Turkewitz A.P."/>
            <person name="Asai D.J."/>
            <person name="Wilkes D.E."/>
            <person name="Wang Y."/>
            <person name="Cai H."/>
            <person name="Collins K."/>
            <person name="Stewart B.A."/>
            <person name="Lee S.R."/>
            <person name="Wilamowska K."/>
            <person name="Weinberg Z."/>
            <person name="Ruzzo W.L."/>
            <person name="Wloga D."/>
            <person name="Gaertig J."/>
            <person name="Frankel J."/>
            <person name="Tsao C.-C."/>
            <person name="Gorovsky M.A."/>
            <person name="Keeling P.J."/>
            <person name="Waller R.F."/>
            <person name="Patron N.J."/>
            <person name="Cherry J.M."/>
            <person name="Stover N.A."/>
            <person name="Krieger C.J."/>
            <person name="del Toro C."/>
            <person name="Ryder H.F."/>
            <person name="Williamson S.C."/>
            <person name="Barbeau R.A."/>
            <person name="Hamilton E.P."/>
            <person name="Orias E."/>
        </authorList>
    </citation>
    <scope>NUCLEOTIDE SEQUENCE [LARGE SCALE GENOMIC DNA]</scope>
    <source>
        <strain evidence="4">SB210</strain>
    </source>
</reference>
<evidence type="ECO:0000259" key="2">
    <source>
        <dbReference type="SMART" id="SM00128"/>
    </source>
</evidence>
<dbReference type="RefSeq" id="XP_001019866.1">
    <property type="nucleotide sequence ID" value="XM_001019866.1"/>
</dbReference>
<dbReference type="KEGG" id="tet:TTHERM_00586610"/>
<dbReference type="PANTHER" id="PTHR11200:SF297">
    <property type="entry name" value="INOSITOL POLYPHOSPHATE-RELATED PHOSPHATASE DOMAIN-CONTAINING PROTEIN"/>
    <property type="match status" value="1"/>
</dbReference>